<feature type="domain" description="NodB homology" evidence="4">
    <location>
        <begin position="66"/>
        <end position="256"/>
    </location>
</feature>
<comment type="subcellular location">
    <subcellularLocation>
        <location evidence="1">Secreted</location>
    </subcellularLocation>
</comment>
<evidence type="ECO:0000259" key="4">
    <source>
        <dbReference type="PROSITE" id="PS51677"/>
    </source>
</evidence>
<accession>A0ABS3XNE1</accession>
<dbReference type="PROSITE" id="PS51677">
    <property type="entry name" value="NODB"/>
    <property type="match status" value="1"/>
</dbReference>
<evidence type="ECO:0000313" key="5">
    <source>
        <dbReference type="EMBL" id="MBO8196923.1"/>
    </source>
</evidence>
<evidence type="ECO:0000256" key="2">
    <source>
        <dbReference type="ARBA" id="ARBA00022729"/>
    </source>
</evidence>
<dbReference type="Gene3D" id="3.20.20.370">
    <property type="entry name" value="Glycoside hydrolase/deacetylase"/>
    <property type="match status" value="1"/>
</dbReference>
<dbReference type="EMBL" id="JAFFZM010000001">
    <property type="protein sequence ID" value="MBO8196923.1"/>
    <property type="molecule type" value="Genomic_DNA"/>
</dbReference>
<dbReference type="Pfam" id="PF01522">
    <property type="entry name" value="Polysacc_deac_1"/>
    <property type="match status" value="1"/>
</dbReference>
<evidence type="ECO:0000313" key="6">
    <source>
        <dbReference type="Proteomes" id="UP000721954"/>
    </source>
</evidence>
<keyword evidence="2" id="KW-0732">Signal</keyword>
<dbReference type="RefSeq" id="WP_209208793.1">
    <property type="nucleotide sequence ID" value="NZ_JAFFZM010000001.1"/>
</dbReference>
<gene>
    <name evidence="5" type="ORF">JW613_01145</name>
</gene>
<evidence type="ECO:0000256" key="1">
    <source>
        <dbReference type="ARBA" id="ARBA00004613"/>
    </source>
</evidence>
<evidence type="ECO:0000256" key="3">
    <source>
        <dbReference type="SAM" id="MobiDB-lite"/>
    </source>
</evidence>
<comment type="caution">
    <text evidence="5">The sequence shown here is derived from an EMBL/GenBank/DDBJ whole genome shotgun (WGS) entry which is preliminary data.</text>
</comment>
<proteinExistence type="predicted"/>
<name>A0ABS3XNE1_9ACTN</name>
<protein>
    <submittedName>
        <fullName evidence="5">Polysaccharide deacetylase family protein</fullName>
    </submittedName>
</protein>
<keyword evidence="6" id="KW-1185">Reference proteome</keyword>
<dbReference type="GeneID" id="96257190"/>
<dbReference type="PANTHER" id="PTHR34216:SF3">
    <property type="entry name" value="POLY-BETA-1,6-N-ACETYL-D-GLUCOSAMINE N-DEACETYLASE"/>
    <property type="match status" value="1"/>
</dbReference>
<dbReference type="InterPro" id="IPR051398">
    <property type="entry name" value="Polysacch_Deacetylase"/>
</dbReference>
<dbReference type="Proteomes" id="UP000721954">
    <property type="component" value="Unassembled WGS sequence"/>
</dbReference>
<feature type="region of interest" description="Disordered" evidence="3">
    <location>
        <begin position="235"/>
        <end position="256"/>
    </location>
</feature>
<sequence length="256" mass="27660">MPAETRGRVPWLLMYHSVAECADDPYRITVSPARLERQLRWLRDRGLRGVSAGQLLRARAAGRDGGLVGLTFDDGYADFLTAAVPLLHRYGCTATAFVLPGRLGGDNAWDELGPRKRLLDADGIRALAAAGMEVGSHGLLHTDLTKADDTTLERETAHSRTLLAQLTGTAPAGFCYPYGTLDSRAVDAVRAAGYTYACAIDPGPLTGMHALPRAHIGARDTSVRLYLKKVLHPLRRRPLPHPPAPGESALVDGVRR</sequence>
<organism evidence="5 6">
    <name type="scientific">Streptomyces smyrnaeus</name>
    <dbReference type="NCBI Taxonomy" id="1387713"/>
    <lineage>
        <taxon>Bacteria</taxon>
        <taxon>Bacillati</taxon>
        <taxon>Actinomycetota</taxon>
        <taxon>Actinomycetes</taxon>
        <taxon>Kitasatosporales</taxon>
        <taxon>Streptomycetaceae</taxon>
        <taxon>Streptomyces</taxon>
    </lineage>
</organism>
<reference evidence="5 6" key="1">
    <citation type="submission" date="2021-02" db="EMBL/GenBank/DDBJ databases">
        <title>Streptomyces spirodelae sp. nov., isolated from duckweed.</title>
        <authorList>
            <person name="Saimee Y."/>
            <person name="Duangmal K."/>
        </authorList>
    </citation>
    <scope>NUCLEOTIDE SEQUENCE [LARGE SCALE GENOMIC DNA]</scope>
    <source>
        <strain evidence="5 6">DSM 42105</strain>
    </source>
</reference>
<dbReference type="InterPro" id="IPR011330">
    <property type="entry name" value="Glyco_hydro/deAcase_b/a-brl"/>
</dbReference>
<dbReference type="InterPro" id="IPR002509">
    <property type="entry name" value="NODB_dom"/>
</dbReference>
<dbReference type="PANTHER" id="PTHR34216">
    <property type="match status" value="1"/>
</dbReference>
<dbReference type="CDD" id="cd10918">
    <property type="entry name" value="CE4_NodB_like_5s_6s"/>
    <property type="match status" value="1"/>
</dbReference>
<dbReference type="SUPFAM" id="SSF88713">
    <property type="entry name" value="Glycoside hydrolase/deacetylase"/>
    <property type="match status" value="1"/>
</dbReference>